<accession>A0ACB8RLZ4</accession>
<name>A0ACB8RLZ4_9AGAM</name>
<dbReference type="Proteomes" id="UP000814033">
    <property type="component" value="Unassembled WGS sequence"/>
</dbReference>
<organism evidence="1 2">
    <name type="scientific">Auriscalpium vulgare</name>
    <dbReference type="NCBI Taxonomy" id="40419"/>
    <lineage>
        <taxon>Eukaryota</taxon>
        <taxon>Fungi</taxon>
        <taxon>Dikarya</taxon>
        <taxon>Basidiomycota</taxon>
        <taxon>Agaricomycotina</taxon>
        <taxon>Agaricomycetes</taxon>
        <taxon>Russulales</taxon>
        <taxon>Auriscalpiaceae</taxon>
        <taxon>Auriscalpium</taxon>
    </lineage>
</organism>
<protein>
    <submittedName>
        <fullName evidence="1">Homeobox-domain-containing protein</fullName>
    </submittedName>
</protein>
<evidence type="ECO:0000313" key="1">
    <source>
        <dbReference type="EMBL" id="KAI0045206.1"/>
    </source>
</evidence>
<reference evidence="1" key="2">
    <citation type="journal article" date="2022" name="New Phytol.">
        <title>Evolutionary transition to the ectomycorrhizal habit in the genomes of a hyperdiverse lineage of mushroom-forming fungi.</title>
        <authorList>
            <person name="Looney B."/>
            <person name="Miyauchi S."/>
            <person name="Morin E."/>
            <person name="Drula E."/>
            <person name="Courty P.E."/>
            <person name="Kohler A."/>
            <person name="Kuo A."/>
            <person name="LaButti K."/>
            <person name="Pangilinan J."/>
            <person name="Lipzen A."/>
            <person name="Riley R."/>
            <person name="Andreopoulos W."/>
            <person name="He G."/>
            <person name="Johnson J."/>
            <person name="Nolan M."/>
            <person name="Tritt A."/>
            <person name="Barry K.W."/>
            <person name="Grigoriev I.V."/>
            <person name="Nagy L.G."/>
            <person name="Hibbett D."/>
            <person name="Henrissat B."/>
            <person name="Matheny P.B."/>
            <person name="Labbe J."/>
            <person name="Martin F.M."/>
        </authorList>
    </citation>
    <scope>NUCLEOTIDE SEQUENCE</scope>
    <source>
        <strain evidence="1">FP105234-sp</strain>
    </source>
</reference>
<keyword evidence="1" id="KW-0238">DNA-binding</keyword>
<proteinExistence type="predicted"/>
<evidence type="ECO:0000313" key="2">
    <source>
        <dbReference type="Proteomes" id="UP000814033"/>
    </source>
</evidence>
<keyword evidence="1" id="KW-0371">Homeobox</keyword>
<sequence length="386" mass="42307">MRPPTRTTRSTRGHAAAPQPVKPKSLAARPTSTPQPAQSNIPEALPESLALDSTAANVSEGVSEGAIDPEHAQGSKKQKGNRHRMTEEKLARLDAVFETTTHPSRLEKEALSAELEMSMKSITIWFQNRRQTAKKLRDSSSTHTAAVDPTSTHTTDILSFASAPPVLTSCHTKLQHSHISLNRSASSHALTGSGMLPLAPAPPPPRLLVPLPRRPLAMLAYNTIYPRYGLERARSYHNVVSNHPQRSFTAEPVRGLATHRTTSVLPHDLWKHIPSSPIEQHIPSSPDVSLASDDATPTRKRPGTLEWACALHAKRRRENPGAHWEEDEQAVEVHLGPRTPQRMRRGSVSYPTSVARVPNEYHALFSPDIVKGAVLLLGMKRAASFA</sequence>
<reference evidence="1" key="1">
    <citation type="submission" date="2021-02" db="EMBL/GenBank/DDBJ databases">
        <authorList>
            <consortium name="DOE Joint Genome Institute"/>
            <person name="Ahrendt S."/>
            <person name="Looney B.P."/>
            <person name="Miyauchi S."/>
            <person name="Morin E."/>
            <person name="Drula E."/>
            <person name="Courty P.E."/>
            <person name="Chicoki N."/>
            <person name="Fauchery L."/>
            <person name="Kohler A."/>
            <person name="Kuo A."/>
            <person name="Labutti K."/>
            <person name="Pangilinan J."/>
            <person name="Lipzen A."/>
            <person name="Riley R."/>
            <person name="Andreopoulos W."/>
            <person name="He G."/>
            <person name="Johnson J."/>
            <person name="Barry K.W."/>
            <person name="Grigoriev I.V."/>
            <person name="Nagy L."/>
            <person name="Hibbett D."/>
            <person name="Henrissat B."/>
            <person name="Matheny P.B."/>
            <person name="Labbe J."/>
            <person name="Martin F."/>
        </authorList>
    </citation>
    <scope>NUCLEOTIDE SEQUENCE</scope>
    <source>
        <strain evidence="1">FP105234-sp</strain>
    </source>
</reference>
<comment type="caution">
    <text evidence="1">The sequence shown here is derived from an EMBL/GenBank/DDBJ whole genome shotgun (WGS) entry which is preliminary data.</text>
</comment>
<dbReference type="EMBL" id="MU275958">
    <property type="protein sequence ID" value="KAI0045206.1"/>
    <property type="molecule type" value="Genomic_DNA"/>
</dbReference>
<gene>
    <name evidence="1" type="ORF">FA95DRAFT_1680619</name>
</gene>
<keyword evidence="2" id="KW-1185">Reference proteome</keyword>